<reference evidence="2 3" key="2">
    <citation type="journal article" date="2011" name="J. Bacteriol.">
        <title>Complete genome sequence of the anaerobic, halophilic alkalithermophile Natranaerobius thermophilus JW/NM-WN-LF.</title>
        <authorList>
            <person name="Zhao B."/>
            <person name="Mesbah N.M."/>
            <person name="Dalin E."/>
            <person name="Goodwin L."/>
            <person name="Nolan M."/>
            <person name="Pitluck S."/>
            <person name="Chertkov O."/>
            <person name="Brettin T.S."/>
            <person name="Han J."/>
            <person name="Larimer F.W."/>
            <person name="Land M.L."/>
            <person name="Hauser L."/>
            <person name="Kyrpides N."/>
            <person name="Wiegel J."/>
        </authorList>
    </citation>
    <scope>NUCLEOTIDE SEQUENCE [LARGE SCALE GENOMIC DNA]</scope>
    <source>
        <strain evidence="3">ATCC BAA-1301 / DSM 18059 / JW/NM-WN-LF</strain>
    </source>
</reference>
<protein>
    <submittedName>
        <fullName evidence="2">Uncharacterized protein</fullName>
    </submittedName>
</protein>
<keyword evidence="1" id="KW-0812">Transmembrane</keyword>
<evidence type="ECO:0000313" key="3">
    <source>
        <dbReference type="Proteomes" id="UP000001683"/>
    </source>
</evidence>
<evidence type="ECO:0000313" key="2">
    <source>
        <dbReference type="EMBL" id="ACB84630.1"/>
    </source>
</evidence>
<reference evidence="2 3" key="1">
    <citation type="submission" date="2008-04" db="EMBL/GenBank/DDBJ databases">
        <title>Complete sequence of chromosome of Natranaerobius thermophilus JW/NM-WN-LF.</title>
        <authorList>
            <consortium name="US DOE Joint Genome Institute"/>
            <person name="Copeland A."/>
            <person name="Lucas S."/>
            <person name="Lapidus A."/>
            <person name="Glavina del Rio T."/>
            <person name="Dalin E."/>
            <person name="Tice H."/>
            <person name="Bruce D."/>
            <person name="Goodwin L."/>
            <person name="Pitluck S."/>
            <person name="Chertkov O."/>
            <person name="Brettin T."/>
            <person name="Detter J.C."/>
            <person name="Han C."/>
            <person name="Kuske C.R."/>
            <person name="Schmutz J."/>
            <person name="Larimer F."/>
            <person name="Land M."/>
            <person name="Hauser L."/>
            <person name="Kyrpides N."/>
            <person name="Lykidis A."/>
            <person name="Mesbah N.M."/>
            <person name="Wiegel J."/>
        </authorList>
    </citation>
    <scope>NUCLEOTIDE SEQUENCE [LARGE SCALE GENOMIC DNA]</scope>
    <source>
        <strain evidence="3">ATCC BAA-1301 / DSM 18059 / JW/NM-WN-LF</strain>
    </source>
</reference>
<proteinExistence type="predicted"/>
<keyword evidence="1" id="KW-0472">Membrane</keyword>
<evidence type="ECO:0000256" key="1">
    <source>
        <dbReference type="SAM" id="Phobius"/>
    </source>
</evidence>
<accession>B2A107</accession>
<dbReference type="InParanoid" id="B2A107"/>
<dbReference type="AlphaFoldDB" id="B2A107"/>
<feature type="transmembrane region" description="Helical" evidence="1">
    <location>
        <begin position="12"/>
        <end position="37"/>
    </location>
</feature>
<keyword evidence="1" id="KW-1133">Transmembrane helix</keyword>
<dbReference type="RefSeq" id="WP_012447507.1">
    <property type="nucleotide sequence ID" value="NC_010718.1"/>
</dbReference>
<dbReference type="EMBL" id="CP001034">
    <property type="protein sequence ID" value="ACB84630.1"/>
    <property type="molecule type" value="Genomic_DNA"/>
</dbReference>
<gene>
    <name evidence="2" type="ordered locus">Nther_1046</name>
</gene>
<keyword evidence="3" id="KW-1185">Reference proteome</keyword>
<dbReference type="HOGENOM" id="CLU_1893959_0_0_9"/>
<dbReference type="KEGG" id="nth:Nther_1046"/>
<feature type="transmembrane region" description="Helical" evidence="1">
    <location>
        <begin position="85"/>
        <end position="105"/>
    </location>
</feature>
<organism evidence="2 3">
    <name type="scientific">Natranaerobius thermophilus (strain ATCC BAA-1301 / DSM 18059 / JW/NM-WN-LF)</name>
    <dbReference type="NCBI Taxonomy" id="457570"/>
    <lineage>
        <taxon>Bacteria</taxon>
        <taxon>Bacillati</taxon>
        <taxon>Bacillota</taxon>
        <taxon>Clostridia</taxon>
        <taxon>Natranaerobiales</taxon>
        <taxon>Natranaerobiaceae</taxon>
        <taxon>Natranaerobius</taxon>
    </lineage>
</organism>
<dbReference type="Proteomes" id="UP000001683">
    <property type="component" value="Chromosome"/>
</dbReference>
<name>B2A107_NATTJ</name>
<sequence>MNSKVGLILSNILTIILFISIASLGLGIIGAISSFFIEEEIAPLNFVGTLIRSVLWVLIYLILLRILQNSETKLITKENIQRLQYIGYLLILVFLLEGALTYTQVLEQGGNLRILVAGLFSIFLSESLGKEVTS</sequence>
<feature type="transmembrane region" description="Helical" evidence="1">
    <location>
        <begin position="43"/>
        <end position="64"/>
    </location>
</feature>